<dbReference type="Proteomes" id="UP001207468">
    <property type="component" value="Unassembled WGS sequence"/>
</dbReference>
<protein>
    <submittedName>
        <fullName evidence="1">Uncharacterized protein</fullName>
    </submittedName>
</protein>
<evidence type="ECO:0000313" key="1">
    <source>
        <dbReference type="EMBL" id="KAI9508728.1"/>
    </source>
</evidence>
<reference evidence="1" key="1">
    <citation type="submission" date="2021-03" db="EMBL/GenBank/DDBJ databases">
        <title>Evolutionary priming and transition to the ectomycorrhizal habit in an iconic lineage of mushroom-forming fungi: is preadaptation a requirement?</title>
        <authorList>
            <consortium name="DOE Joint Genome Institute"/>
            <person name="Looney B.P."/>
            <person name="Miyauchi S."/>
            <person name="Morin E."/>
            <person name="Drula E."/>
            <person name="Courty P.E."/>
            <person name="Chicoki N."/>
            <person name="Fauchery L."/>
            <person name="Kohler A."/>
            <person name="Kuo A."/>
            <person name="LaButti K."/>
            <person name="Pangilinan J."/>
            <person name="Lipzen A."/>
            <person name="Riley R."/>
            <person name="Andreopoulos W."/>
            <person name="He G."/>
            <person name="Johnson J."/>
            <person name="Barry K.W."/>
            <person name="Grigoriev I.V."/>
            <person name="Nagy L."/>
            <person name="Hibbett D."/>
            <person name="Henrissat B."/>
            <person name="Matheny P.B."/>
            <person name="Labbe J."/>
            <person name="Martin A.F."/>
        </authorList>
    </citation>
    <scope>NUCLEOTIDE SEQUENCE</scope>
    <source>
        <strain evidence="1">BPL698</strain>
    </source>
</reference>
<evidence type="ECO:0000313" key="2">
    <source>
        <dbReference type="Proteomes" id="UP001207468"/>
    </source>
</evidence>
<sequence length="89" mass="10460">MYTVICRPTGGHSPGFQNPQILLAFISPCTHVFFLSFTFQFCSYPLHIQIPDHMQHALSHVHTFHVWSSAQFYHILCFLRRMRDLHTSQ</sequence>
<comment type="caution">
    <text evidence="1">The sequence shown here is derived from an EMBL/GenBank/DDBJ whole genome shotgun (WGS) entry which is preliminary data.</text>
</comment>
<organism evidence="1 2">
    <name type="scientific">Russula earlei</name>
    <dbReference type="NCBI Taxonomy" id="71964"/>
    <lineage>
        <taxon>Eukaryota</taxon>
        <taxon>Fungi</taxon>
        <taxon>Dikarya</taxon>
        <taxon>Basidiomycota</taxon>
        <taxon>Agaricomycotina</taxon>
        <taxon>Agaricomycetes</taxon>
        <taxon>Russulales</taxon>
        <taxon>Russulaceae</taxon>
        <taxon>Russula</taxon>
    </lineage>
</organism>
<dbReference type="EMBL" id="JAGFNK010000080">
    <property type="protein sequence ID" value="KAI9508728.1"/>
    <property type="molecule type" value="Genomic_DNA"/>
</dbReference>
<keyword evidence="2" id="KW-1185">Reference proteome</keyword>
<proteinExistence type="predicted"/>
<accession>A0ACC0UAJ7</accession>
<name>A0ACC0UAJ7_9AGAM</name>
<gene>
    <name evidence="1" type="ORF">F5148DRAFT_1193033</name>
</gene>